<dbReference type="Proteomes" id="UP000615760">
    <property type="component" value="Unassembled WGS sequence"/>
</dbReference>
<keyword evidence="3" id="KW-1185">Reference proteome</keyword>
<name>A0ABQ1JET9_9FLAO</name>
<protein>
    <recommendedName>
        <fullName evidence="4">Lipoprotein</fullName>
    </recommendedName>
</protein>
<accession>A0ABQ1JET9</accession>
<reference evidence="3" key="1">
    <citation type="journal article" date="2019" name="Int. J. Syst. Evol. Microbiol.">
        <title>The Global Catalogue of Microorganisms (GCM) 10K type strain sequencing project: providing services to taxonomists for standard genome sequencing and annotation.</title>
        <authorList>
            <consortium name="The Broad Institute Genomics Platform"/>
            <consortium name="The Broad Institute Genome Sequencing Center for Infectious Disease"/>
            <person name="Wu L."/>
            <person name="Ma J."/>
        </authorList>
    </citation>
    <scope>NUCLEOTIDE SEQUENCE [LARGE SCALE GENOMIC DNA]</scope>
    <source>
        <strain evidence="3">CGMCC 1.15461</strain>
    </source>
</reference>
<evidence type="ECO:0000313" key="3">
    <source>
        <dbReference type="Proteomes" id="UP000615760"/>
    </source>
</evidence>
<evidence type="ECO:0000313" key="2">
    <source>
        <dbReference type="EMBL" id="GGB65048.1"/>
    </source>
</evidence>
<evidence type="ECO:0008006" key="4">
    <source>
        <dbReference type="Google" id="ProtNLM"/>
    </source>
</evidence>
<organism evidence="2 3">
    <name type="scientific">Flavobacterium suaedae</name>
    <dbReference type="NCBI Taxonomy" id="1767027"/>
    <lineage>
        <taxon>Bacteria</taxon>
        <taxon>Pseudomonadati</taxon>
        <taxon>Bacteroidota</taxon>
        <taxon>Flavobacteriia</taxon>
        <taxon>Flavobacteriales</taxon>
        <taxon>Flavobacteriaceae</taxon>
        <taxon>Flavobacterium</taxon>
    </lineage>
</organism>
<evidence type="ECO:0000256" key="1">
    <source>
        <dbReference type="SAM" id="SignalP"/>
    </source>
</evidence>
<comment type="caution">
    <text evidence="2">The sequence shown here is derived from an EMBL/GenBank/DDBJ whole genome shotgun (WGS) entry which is preliminary data.</text>
</comment>
<dbReference type="PROSITE" id="PS51257">
    <property type="entry name" value="PROKAR_LIPOPROTEIN"/>
    <property type="match status" value="1"/>
</dbReference>
<sequence length="302" mass="34925">MNTIQKINLKVLTLMVLLISSCKNNNNISAPENNKIPETNVNTTSNKAELKESKEEINYTNDTTNISKTNIHFPDFKVIIHGYKGYEIDSYDGEILGLTEKNASLVIDNEHEYVLAIQDTLFLYETMDERIGENIIQILPNTNGDTFKVYSGYIGLIYEQFNVKGMELEAINKAYENSLRINEATKFIALTDIGNLNFKLLPDDNLGLNLLKDRRDKETDTIQQEHEKIISLTEEFKKVKQKYGMRDTLVEIPIEFTEYATLTKNVKLFNYVFDSYILRIEQYRNNTKICTKYIVVKIMYGC</sequence>
<dbReference type="RefSeq" id="WP_188619284.1">
    <property type="nucleotide sequence ID" value="NZ_BMJE01000001.1"/>
</dbReference>
<feature type="chain" id="PRO_5047399437" description="Lipoprotein" evidence="1">
    <location>
        <begin position="26"/>
        <end position="302"/>
    </location>
</feature>
<dbReference type="EMBL" id="BMJE01000001">
    <property type="protein sequence ID" value="GGB65048.1"/>
    <property type="molecule type" value="Genomic_DNA"/>
</dbReference>
<keyword evidence="1" id="KW-0732">Signal</keyword>
<gene>
    <name evidence="2" type="ORF">GCM10007424_01190</name>
</gene>
<proteinExistence type="predicted"/>
<feature type="signal peptide" evidence="1">
    <location>
        <begin position="1"/>
        <end position="25"/>
    </location>
</feature>